<keyword evidence="2 5" id="KW-0812">Transmembrane</keyword>
<dbReference type="OrthoDB" id="9804700at2"/>
<dbReference type="PANTHER" id="PTHR47547:SF1">
    <property type="entry name" value="ASPARTATE-PROTON SYMPORTER"/>
    <property type="match status" value="1"/>
</dbReference>
<dbReference type="STRING" id="252246.SAMN05421799_101152"/>
<feature type="transmembrane region" description="Helical" evidence="5">
    <location>
        <begin position="370"/>
        <end position="390"/>
    </location>
</feature>
<feature type="transmembrane region" description="Helical" evidence="5">
    <location>
        <begin position="167"/>
        <end position="185"/>
    </location>
</feature>
<organism evidence="6 7">
    <name type="scientific">Alicyclobacillus vulcanalis</name>
    <dbReference type="NCBI Taxonomy" id="252246"/>
    <lineage>
        <taxon>Bacteria</taxon>
        <taxon>Bacillati</taxon>
        <taxon>Bacillota</taxon>
        <taxon>Bacilli</taxon>
        <taxon>Bacillales</taxon>
        <taxon>Alicyclobacillaceae</taxon>
        <taxon>Alicyclobacillus</taxon>
    </lineage>
</organism>
<dbReference type="RefSeq" id="WP_076344081.1">
    <property type="nucleotide sequence ID" value="NZ_FTOO01000001.1"/>
</dbReference>
<dbReference type="GO" id="GO:0022857">
    <property type="term" value="F:transmembrane transporter activity"/>
    <property type="evidence" value="ECO:0007669"/>
    <property type="project" value="InterPro"/>
</dbReference>
<sequence>MDKGMRREIHLVALTMTGLGSIIGSGWLFGAWKAAKVAGPAAIVAWILGMAVILLIGLTYAELGPMFPRSGGMVRYAHYSHGSFVGFLSGWANWIAIASVIPIEAEASIQYMSSWPWHWAAWTHHLYVNKTLTPPGLLLAAILVFIYFLLNYWTVKLFARANTAITVFKFIIPALTVIGLVAAHFDTHNFTQYGGFAPNGWASVLTAIATSGVVFAFNGFQSPINLAGEARNPSRNVPLAVIGSVLLAGVIYLCLQAAFIGSMPASLLGHGWAAINLKSPFADLALALNVNWLAIILFLDAFVSPSGTGITYTATTARMVHGMEANGYFPKVFGRIHPKYGVPRAAMWLNLVIAYIFMLMFRGWGELSGVISVATLISYVTGPIAVMAFRKMGDHVERPVRVPGMAVIAPIAFMFASLILYWAQWPLTGEVIIVILIGLPVYFYYTAKAGWRGFSEHLRRGLWLIVYLLWMALVSCLGSSKFGGTGVLPYGWDMVVVAVSALIFYAWGVRSGFPKPNFPEGENPQLADAE</sequence>
<evidence type="ECO:0000256" key="4">
    <source>
        <dbReference type="ARBA" id="ARBA00023136"/>
    </source>
</evidence>
<feature type="transmembrane region" description="Helical" evidence="5">
    <location>
        <begin position="38"/>
        <end position="61"/>
    </location>
</feature>
<comment type="subcellular location">
    <subcellularLocation>
        <location evidence="1">Membrane</location>
        <topology evidence="1">Multi-pass membrane protein</topology>
    </subcellularLocation>
</comment>
<feature type="transmembrane region" description="Helical" evidence="5">
    <location>
        <begin position="12"/>
        <end position="32"/>
    </location>
</feature>
<evidence type="ECO:0000256" key="1">
    <source>
        <dbReference type="ARBA" id="ARBA00004141"/>
    </source>
</evidence>
<dbReference type="InterPro" id="IPR052962">
    <property type="entry name" value="AA_Transporter_AGT"/>
</dbReference>
<feature type="transmembrane region" description="Helical" evidence="5">
    <location>
        <begin position="462"/>
        <end position="484"/>
    </location>
</feature>
<dbReference type="Gene3D" id="1.20.1740.10">
    <property type="entry name" value="Amino acid/polyamine transporter I"/>
    <property type="match status" value="1"/>
</dbReference>
<keyword evidence="4 5" id="KW-0472">Membrane</keyword>
<protein>
    <submittedName>
        <fullName evidence="6">Amino acid/polyamine/organocation transporter, APC superfamily</fullName>
    </submittedName>
</protein>
<proteinExistence type="predicted"/>
<feature type="transmembrane region" description="Helical" evidence="5">
    <location>
        <begin position="136"/>
        <end position="155"/>
    </location>
</feature>
<dbReference type="EMBL" id="FTOO01000001">
    <property type="protein sequence ID" value="SIS52145.1"/>
    <property type="molecule type" value="Genomic_DNA"/>
</dbReference>
<feature type="transmembrane region" description="Helical" evidence="5">
    <location>
        <begin position="239"/>
        <end position="261"/>
    </location>
</feature>
<reference evidence="7" key="1">
    <citation type="submission" date="2017-01" db="EMBL/GenBank/DDBJ databases">
        <authorList>
            <person name="Varghese N."/>
            <person name="Submissions S."/>
        </authorList>
    </citation>
    <scope>NUCLEOTIDE SEQUENCE [LARGE SCALE GENOMIC DNA]</scope>
    <source>
        <strain evidence="7">DSM 16176</strain>
    </source>
</reference>
<evidence type="ECO:0000256" key="2">
    <source>
        <dbReference type="ARBA" id="ARBA00022692"/>
    </source>
</evidence>
<feature type="transmembrane region" description="Helical" evidence="5">
    <location>
        <begin position="281"/>
        <end position="303"/>
    </location>
</feature>
<feature type="transmembrane region" description="Helical" evidence="5">
    <location>
        <begin position="82"/>
        <end position="103"/>
    </location>
</feature>
<feature type="transmembrane region" description="Helical" evidence="5">
    <location>
        <begin position="490"/>
        <end position="508"/>
    </location>
</feature>
<name>A0A1N7JS53_9BACL</name>
<accession>A0A1N7JS53</accession>
<keyword evidence="3 5" id="KW-1133">Transmembrane helix</keyword>
<dbReference type="Proteomes" id="UP000186156">
    <property type="component" value="Unassembled WGS sequence"/>
</dbReference>
<feature type="transmembrane region" description="Helical" evidence="5">
    <location>
        <begin position="200"/>
        <end position="218"/>
    </location>
</feature>
<dbReference type="AlphaFoldDB" id="A0A1N7JS53"/>
<feature type="transmembrane region" description="Helical" evidence="5">
    <location>
        <begin position="431"/>
        <end position="450"/>
    </location>
</feature>
<dbReference type="GO" id="GO:0016020">
    <property type="term" value="C:membrane"/>
    <property type="evidence" value="ECO:0007669"/>
    <property type="project" value="UniProtKB-SubCell"/>
</dbReference>
<evidence type="ECO:0000256" key="5">
    <source>
        <dbReference type="SAM" id="Phobius"/>
    </source>
</evidence>
<gene>
    <name evidence="6" type="ORF">SAMN05421799_101152</name>
</gene>
<dbReference type="PANTHER" id="PTHR47547">
    <property type="match status" value="1"/>
</dbReference>
<evidence type="ECO:0000313" key="6">
    <source>
        <dbReference type="EMBL" id="SIS52145.1"/>
    </source>
</evidence>
<feature type="transmembrane region" description="Helical" evidence="5">
    <location>
        <begin position="345"/>
        <end position="364"/>
    </location>
</feature>
<evidence type="ECO:0000313" key="7">
    <source>
        <dbReference type="Proteomes" id="UP000186156"/>
    </source>
</evidence>
<evidence type="ECO:0000256" key="3">
    <source>
        <dbReference type="ARBA" id="ARBA00022989"/>
    </source>
</evidence>
<dbReference type="Pfam" id="PF13520">
    <property type="entry name" value="AA_permease_2"/>
    <property type="match status" value="1"/>
</dbReference>
<dbReference type="PIRSF" id="PIRSF006060">
    <property type="entry name" value="AA_transporter"/>
    <property type="match status" value="1"/>
</dbReference>
<dbReference type="InterPro" id="IPR002293">
    <property type="entry name" value="AA/rel_permease1"/>
</dbReference>
<feature type="transmembrane region" description="Helical" evidence="5">
    <location>
        <begin position="402"/>
        <end position="425"/>
    </location>
</feature>
<keyword evidence="7" id="KW-1185">Reference proteome</keyword>